<evidence type="ECO:0000313" key="2">
    <source>
        <dbReference type="EMBL" id="GLR16093.1"/>
    </source>
</evidence>
<sequence length="206" mass="23595">MNFDNLKSKISSESNDFQIPNSLSDLRKSQLPIDKVRASMKSEIITQLCFILVFFSVLFFVELYPLAFSVYVIMMTLASIITLMYLVRMMKFVKNTNKISGDSKSSILYFVHELKLTLEVYKTAVMGSSLLLPVPVTALFFGNTKTTSPDLFSRYFLFEGDIVTTIICISIIIIVGILFYFTTIWWAEKLYGKYITQLEDLLEALD</sequence>
<reference evidence="2" key="2">
    <citation type="submission" date="2023-01" db="EMBL/GenBank/DDBJ databases">
        <title>Draft genome sequence of Portibacter lacus strain NBRC 108769.</title>
        <authorList>
            <person name="Sun Q."/>
            <person name="Mori K."/>
        </authorList>
    </citation>
    <scope>NUCLEOTIDE SEQUENCE</scope>
    <source>
        <strain evidence="2">NBRC 108769</strain>
    </source>
</reference>
<feature type="transmembrane region" description="Helical" evidence="1">
    <location>
        <begin position="67"/>
        <end position="87"/>
    </location>
</feature>
<feature type="transmembrane region" description="Helical" evidence="1">
    <location>
        <begin position="162"/>
        <end position="187"/>
    </location>
</feature>
<dbReference type="AlphaFoldDB" id="A0AA37WCI3"/>
<keyword evidence="3" id="KW-1185">Reference proteome</keyword>
<gene>
    <name evidence="2" type="ORF">GCM10007940_07080</name>
</gene>
<reference evidence="2" key="1">
    <citation type="journal article" date="2014" name="Int. J. Syst. Evol. Microbiol.">
        <title>Complete genome sequence of Corynebacterium casei LMG S-19264T (=DSM 44701T), isolated from a smear-ripened cheese.</title>
        <authorList>
            <consortium name="US DOE Joint Genome Institute (JGI-PGF)"/>
            <person name="Walter F."/>
            <person name="Albersmeier A."/>
            <person name="Kalinowski J."/>
            <person name="Ruckert C."/>
        </authorList>
    </citation>
    <scope>NUCLEOTIDE SEQUENCE</scope>
    <source>
        <strain evidence="2">NBRC 108769</strain>
    </source>
</reference>
<feature type="transmembrane region" description="Helical" evidence="1">
    <location>
        <begin position="124"/>
        <end position="142"/>
    </location>
</feature>
<protein>
    <submittedName>
        <fullName evidence="2">Uncharacterized protein</fullName>
    </submittedName>
</protein>
<feature type="transmembrane region" description="Helical" evidence="1">
    <location>
        <begin position="44"/>
        <end position="61"/>
    </location>
</feature>
<evidence type="ECO:0000256" key="1">
    <source>
        <dbReference type="SAM" id="Phobius"/>
    </source>
</evidence>
<dbReference type="Proteomes" id="UP001156666">
    <property type="component" value="Unassembled WGS sequence"/>
</dbReference>
<keyword evidence="1" id="KW-1133">Transmembrane helix</keyword>
<organism evidence="2 3">
    <name type="scientific">Portibacter lacus</name>
    <dbReference type="NCBI Taxonomy" id="1099794"/>
    <lineage>
        <taxon>Bacteria</taxon>
        <taxon>Pseudomonadati</taxon>
        <taxon>Bacteroidota</taxon>
        <taxon>Saprospiria</taxon>
        <taxon>Saprospirales</taxon>
        <taxon>Haliscomenobacteraceae</taxon>
        <taxon>Portibacter</taxon>
    </lineage>
</organism>
<dbReference type="EMBL" id="BSOH01000003">
    <property type="protein sequence ID" value="GLR16093.1"/>
    <property type="molecule type" value="Genomic_DNA"/>
</dbReference>
<evidence type="ECO:0000313" key="3">
    <source>
        <dbReference type="Proteomes" id="UP001156666"/>
    </source>
</evidence>
<keyword evidence="1" id="KW-0472">Membrane</keyword>
<proteinExistence type="predicted"/>
<comment type="caution">
    <text evidence="2">The sequence shown here is derived from an EMBL/GenBank/DDBJ whole genome shotgun (WGS) entry which is preliminary data.</text>
</comment>
<accession>A0AA37WCI3</accession>
<keyword evidence="1" id="KW-0812">Transmembrane</keyword>
<name>A0AA37WCI3_9BACT</name>
<dbReference type="RefSeq" id="WP_235294736.1">
    <property type="nucleotide sequence ID" value="NZ_BSOH01000003.1"/>
</dbReference>